<evidence type="ECO:0000313" key="3">
    <source>
        <dbReference type="Proteomes" id="UP000006906"/>
    </source>
</evidence>
<dbReference type="KEGG" id="cre:CHLRE_02g115700v5"/>
<dbReference type="EMBL" id="CM008963">
    <property type="protein sequence ID" value="PNW87267.1"/>
    <property type="molecule type" value="Genomic_DNA"/>
</dbReference>
<name>A0A2K3E3E5_CHLRE</name>
<dbReference type="RefSeq" id="XP_042927598.1">
    <property type="nucleotide sequence ID" value="XM_043059964.1"/>
</dbReference>
<organism evidence="2 3">
    <name type="scientific">Chlamydomonas reinhardtii</name>
    <name type="common">Chlamydomonas smithii</name>
    <dbReference type="NCBI Taxonomy" id="3055"/>
    <lineage>
        <taxon>Eukaryota</taxon>
        <taxon>Viridiplantae</taxon>
        <taxon>Chlorophyta</taxon>
        <taxon>core chlorophytes</taxon>
        <taxon>Chlorophyceae</taxon>
        <taxon>CS clade</taxon>
        <taxon>Chlamydomonadales</taxon>
        <taxon>Chlamydomonadaceae</taxon>
        <taxon>Chlamydomonas</taxon>
    </lineage>
</organism>
<evidence type="ECO:0000313" key="2">
    <source>
        <dbReference type="EMBL" id="PNW87267.1"/>
    </source>
</evidence>
<keyword evidence="1" id="KW-1133">Transmembrane helix</keyword>
<dbReference type="Proteomes" id="UP000006906">
    <property type="component" value="Chromosome 2"/>
</dbReference>
<feature type="transmembrane region" description="Helical" evidence="1">
    <location>
        <begin position="14"/>
        <end position="32"/>
    </location>
</feature>
<dbReference type="Gramene" id="PNW87267">
    <property type="protein sequence ID" value="PNW87267"/>
    <property type="gene ID" value="CHLRE_02g115700v5"/>
</dbReference>
<accession>A0A2K3E3E5</accession>
<reference evidence="2 3" key="1">
    <citation type="journal article" date="2007" name="Science">
        <title>The Chlamydomonas genome reveals the evolution of key animal and plant functions.</title>
        <authorList>
            <person name="Merchant S.S."/>
            <person name="Prochnik S.E."/>
            <person name="Vallon O."/>
            <person name="Harris E.H."/>
            <person name="Karpowicz S.J."/>
            <person name="Witman G.B."/>
            <person name="Terry A."/>
            <person name="Salamov A."/>
            <person name="Fritz-Laylin L.K."/>
            <person name="Marechal-Drouard L."/>
            <person name="Marshall W.F."/>
            <person name="Qu L.H."/>
            <person name="Nelson D.R."/>
            <person name="Sanderfoot A.A."/>
            <person name="Spalding M.H."/>
            <person name="Kapitonov V.V."/>
            <person name="Ren Q."/>
            <person name="Ferris P."/>
            <person name="Lindquist E."/>
            <person name="Shapiro H."/>
            <person name="Lucas S.M."/>
            <person name="Grimwood J."/>
            <person name="Schmutz J."/>
            <person name="Cardol P."/>
            <person name="Cerutti H."/>
            <person name="Chanfreau G."/>
            <person name="Chen C.L."/>
            <person name="Cognat V."/>
            <person name="Croft M.T."/>
            <person name="Dent R."/>
            <person name="Dutcher S."/>
            <person name="Fernandez E."/>
            <person name="Fukuzawa H."/>
            <person name="Gonzalez-Ballester D."/>
            <person name="Gonzalez-Halphen D."/>
            <person name="Hallmann A."/>
            <person name="Hanikenne M."/>
            <person name="Hippler M."/>
            <person name="Inwood W."/>
            <person name="Jabbari K."/>
            <person name="Kalanon M."/>
            <person name="Kuras R."/>
            <person name="Lefebvre P.A."/>
            <person name="Lemaire S.D."/>
            <person name="Lobanov A.V."/>
            <person name="Lohr M."/>
            <person name="Manuell A."/>
            <person name="Meier I."/>
            <person name="Mets L."/>
            <person name="Mittag M."/>
            <person name="Mittelmeier T."/>
            <person name="Moroney J.V."/>
            <person name="Moseley J."/>
            <person name="Napoli C."/>
            <person name="Nedelcu A.M."/>
            <person name="Niyogi K."/>
            <person name="Novoselov S.V."/>
            <person name="Paulsen I.T."/>
            <person name="Pazour G."/>
            <person name="Purton S."/>
            <person name="Ral J.P."/>
            <person name="Riano-Pachon D.M."/>
            <person name="Riekhof W."/>
            <person name="Rymarquis L."/>
            <person name="Schroda M."/>
            <person name="Stern D."/>
            <person name="Umen J."/>
            <person name="Willows R."/>
            <person name="Wilson N."/>
            <person name="Zimmer S.L."/>
            <person name="Allmer J."/>
            <person name="Balk J."/>
            <person name="Bisova K."/>
            <person name="Chen C.J."/>
            <person name="Elias M."/>
            <person name="Gendler K."/>
            <person name="Hauser C."/>
            <person name="Lamb M.R."/>
            <person name="Ledford H."/>
            <person name="Long J.C."/>
            <person name="Minagawa J."/>
            <person name="Page M.D."/>
            <person name="Pan J."/>
            <person name="Pootakham W."/>
            <person name="Roje S."/>
            <person name="Rose A."/>
            <person name="Stahlberg E."/>
            <person name="Terauchi A.M."/>
            <person name="Yang P."/>
            <person name="Ball S."/>
            <person name="Bowler C."/>
            <person name="Dieckmann C.L."/>
            <person name="Gladyshev V.N."/>
            <person name="Green P."/>
            <person name="Jorgensen R."/>
            <person name="Mayfield S."/>
            <person name="Mueller-Roeber B."/>
            <person name="Rajamani S."/>
            <person name="Sayre R.T."/>
            <person name="Brokstein P."/>
            <person name="Dubchak I."/>
            <person name="Goodstein D."/>
            <person name="Hornick L."/>
            <person name="Huang Y.W."/>
            <person name="Jhaveri J."/>
            <person name="Luo Y."/>
            <person name="Martinez D."/>
            <person name="Ngau W.C."/>
            <person name="Otillar B."/>
            <person name="Poliakov A."/>
            <person name="Porter A."/>
            <person name="Szajkowski L."/>
            <person name="Werner G."/>
            <person name="Zhou K."/>
            <person name="Grigoriev I.V."/>
            <person name="Rokhsar D.S."/>
            <person name="Grossman A.R."/>
        </authorList>
    </citation>
    <scope>NUCLEOTIDE SEQUENCE [LARGE SCALE GENOMIC DNA]</scope>
    <source>
        <strain evidence="3">CC-503</strain>
    </source>
</reference>
<dbReference type="AlphaFoldDB" id="A0A2K3E3E5"/>
<keyword evidence="1" id="KW-0812">Transmembrane</keyword>
<dbReference type="GeneID" id="66052493"/>
<sequence length="57" mass="5943">MAKAQQVVSPFEKAMMVIVGIITGIVVGYCVMETAEAVFAASDTTFINQPGHVGGNI</sequence>
<dbReference type="InParanoid" id="A0A2K3E3E5"/>
<protein>
    <submittedName>
        <fullName evidence="2">Uncharacterized protein</fullName>
    </submittedName>
</protein>
<keyword evidence="1" id="KW-0472">Membrane</keyword>
<evidence type="ECO:0000256" key="1">
    <source>
        <dbReference type="SAM" id="Phobius"/>
    </source>
</evidence>
<proteinExistence type="predicted"/>
<keyword evidence="3" id="KW-1185">Reference proteome</keyword>
<gene>
    <name evidence="2" type="ORF">CHLRE_02g115700v5</name>
</gene>